<organism evidence="1 2">
    <name type="scientific">Natronococcus amylolyticus DSM 10524</name>
    <dbReference type="NCBI Taxonomy" id="1227497"/>
    <lineage>
        <taxon>Archaea</taxon>
        <taxon>Methanobacteriati</taxon>
        <taxon>Methanobacteriota</taxon>
        <taxon>Stenosarchaea group</taxon>
        <taxon>Halobacteria</taxon>
        <taxon>Halobacteriales</taxon>
        <taxon>Natrialbaceae</taxon>
        <taxon>Natronococcus</taxon>
    </lineage>
</organism>
<proteinExistence type="predicted"/>
<sequence>MPDVKWGEDAAAARYSKAPNYWSNVTDSLREMHRQVGDLRLDDTGLAPGGLLVRHLVMPNHVESAKRVLEFLAAEISTGTFVDVMAQYQPHYKAAEEEFYAEIDRPITAEEYAAVVDHARDVGLERLYLDRSML</sequence>
<dbReference type="PANTHER" id="PTHR43075:SF1">
    <property type="entry name" value="FORMATE LYASE ACTIVATING ENZYME, PUTATIVE (AFU_ORTHOLOGUE AFUA_2G15630)-RELATED"/>
    <property type="match status" value="1"/>
</dbReference>
<gene>
    <name evidence="1" type="ORF">C491_18314</name>
</gene>
<dbReference type="InterPro" id="IPR040085">
    <property type="entry name" value="MJ0674-like"/>
</dbReference>
<protein>
    <submittedName>
        <fullName evidence="1">Radical SAM protein</fullName>
    </submittedName>
</protein>
<comment type="caution">
    <text evidence="1">The sequence shown here is derived from an EMBL/GenBank/DDBJ whole genome shotgun (WGS) entry which is preliminary data.</text>
</comment>
<reference evidence="1 2" key="1">
    <citation type="journal article" date="2014" name="PLoS Genet.">
        <title>Phylogenetically driven sequencing of extremely halophilic archaea reveals strategies for static and dynamic osmo-response.</title>
        <authorList>
            <person name="Becker E.A."/>
            <person name="Seitzer P.M."/>
            <person name="Tritt A."/>
            <person name="Larsen D."/>
            <person name="Krusor M."/>
            <person name="Yao A.I."/>
            <person name="Wu D."/>
            <person name="Madern D."/>
            <person name="Eisen J.A."/>
            <person name="Darling A.E."/>
            <person name="Facciotti M.T."/>
        </authorList>
    </citation>
    <scope>NUCLEOTIDE SEQUENCE [LARGE SCALE GENOMIC DNA]</scope>
    <source>
        <strain evidence="1 2">DSM 10524</strain>
    </source>
</reference>
<evidence type="ECO:0000313" key="2">
    <source>
        <dbReference type="Proteomes" id="UP000011688"/>
    </source>
</evidence>
<dbReference type="Proteomes" id="UP000011688">
    <property type="component" value="Unassembled WGS sequence"/>
</dbReference>
<accession>L9X1Y2</accession>
<dbReference type="EMBL" id="AOIB01000036">
    <property type="protein sequence ID" value="ELY54583.1"/>
    <property type="molecule type" value="Genomic_DNA"/>
</dbReference>
<dbReference type="PANTHER" id="PTHR43075">
    <property type="entry name" value="FORMATE LYASE ACTIVATING ENZYME, PUTATIVE (AFU_ORTHOLOGUE AFUA_2G15630)-RELATED"/>
    <property type="match status" value="1"/>
</dbReference>
<dbReference type="AlphaFoldDB" id="L9X1Y2"/>
<dbReference type="eggNOG" id="arCOG00934">
    <property type="taxonomic scope" value="Archaea"/>
</dbReference>
<dbReference type="STRING" id="1227497.C491_18314"/>
<name>L9X1Y2_9EURY</name>
<dbReference type="PATRIC" id="fig|1227497.3.peg.3734"/>
<dbReference type="RefSeq" id="WP_005558854.1">
    <property type="nucleotide sequence ID" value="NZ_AOIB01000036.1"/>
</dbReference>
<evidence type="ECO:0000313" key="1">
    <source>
        <dbReference type="EMBL" id="ELY54583.1"/>
    </source>
</evidence>
<keyword evidence="2" id="KW-1185">Reference proteome</keyword>